<dbReference type="EMBL" id="LGCN01000001">
    <property type="protein sequence ID" value="KOT46759.1"/>
    <property type="molecule type" value="Genomic_DNA"/>
</dbReference>
<protein>
    <recommendedName>
        <fullName evidence="3">WbqC-like protein</fullName>
    </recommendedName>
</protein>
<dbReference type="PATRIC" id="fig|36816.3.peg.155"/>
<comment type="caution">
    <text evidence="1">The sequence shown here is derived from an EMBL/GenBank/DDBJ whole genome shotgun (WGS) entry which is preliminary data.</text>
</comment>
<keyword evidence="2" id="KW-1185">Reference proteome</keyword>
<sequence length="244" mass="27601">MTARTDVLVVHQPAYLPWPGYFSRLLDVDRLILLDHVQYTKGGWQNRNFVRSPRGERVRLTVPVTGRFGQPIRSARIADDRWRARHWRTLTECYRHARYWPQWEGPLRAVYGRSWTHLADLNQELIRLLLDAFGLQIELVRSSVLTPRGTKTDMLIDLCTNTGTRVLRVGTGAAEYLDVGLLAKAKIGVEVATYSSPPYDQGRGPFTPGLSALDLLLHQGPQARAVLTDSAHLRPWAPEMAVLG</sequence>
<organism evidence="1 2">
    <name type="scientific">Streptomyces caelestis</name>
    <dbReference type="NCBI Taxonomy" id="36816"/>
    <lineage>
        <taxon>Bacteria</taxon>
        <taxon>Bacillati</taxon>
        <taxon>Actinomycetota</taxon>
        <taxon>Actinomycetes</taxon>
        <taxon>Kitasatosporales</taxon>
        <taxon>Streptomycetaceae</taxon>
        <taxon>Streptomyces</taxon>
    </lineage>
</organism>
<dbReference type="Pfam" id="PF08889">
    <property type="entry name" value="WbqC"/>
    <property type="match status" value="1"/>
</dbReference>
<evidence type="ECO:0000313" key="1">
    <source>
        <dbReference type="EMBL" id="KOT46759.1"/>
    </source>
</evidence>
<evidence type="ECO:0000313" key="2">
    <source>
        <dbReference type="Proteomes" id="UP000037773"/>
    </source>
</evidence>
<dbReference type="OrthoDB" id="3611744at2"/>
<dbReference type="RefSeq" id="WP_030819522.1">
    <property type="nucleotide sequence ID" value="NZ_LGCN01000001.1"/>
</dbReference>
<reference evidence="1 2" key="1">
    <citation type="submission" date="2015-07" db="EMBL/GenBank/DDBJ databases">
        <authorList>
            <person name="Noorani M."/>
        </authorList>
    </citation>
    <scope>NUCLEOTIDE SEQUENCE [LARGE SCALE GENOMIC DNA]</scope>
    <source>
        <strain evidence="1 2">NRRL B-24567</strain>
    </source>
</reference>
<dbReference type="InterPro" id="IPR014985">
    <property type="entry name" value="WbqC"/>
</dbReference>
<dbReference type="Proteomes" id="UP000037773">
    <property type="component" value="Unassembled WGS sequence"/>
</dbReference>
<gene>
    <name evidence="1" type="ORF">ADK41_00725</name>
</gene>
<proteinExistence type="predicted"/>
<accession>A0A0M8QP57</accession>
<name>A0A0M8QP57_9ACTN</name>
<evidence type="ECO:0008006" key="3">
    <source>
        <dbReference type="Google" id="ProtNLM"/>
    </source>
</evidence>
<dbReference type="AlphaFoldDB" id="A0A0M8QP57"/>